<sequence>MPGSSAASQPAEAVADFIPPLPPEIWTNIFRHLDINCLLNIAEAMPDLKELAFRPTFLDRVVFNAETDVRTIGKFVRARRQTLVYDRWIEMVPISLYVNELHFTNTVSLSSDAILHCIRHCSHLRELYCVNCVVEPAELFHVLSLKAMYVTKLEWSVYDERCYKSKLDSRSVRLINTLESSPMLKYMYVEYVTTSGDRSDFDLVLATLLHAASSADTSGWPAETSCAKCENLP</sequence>
<evidence type="ECO:0000313" key="1">
    <source>
        <dbReference type="EMBL" id="KAH6925880.1"/>
    </source>
</evidence>
<comment type="caution">
    <text evidence="1">The sequence shown here is derived from an EMBL/GenBank/DDBJ whole genome shotgun (WGS) entry which is preliminary data.</text>
</comment>
<evidence type="ECO:0000313" key="2">
    <source>
        <dbReference type="Proteomes" id="UP000821845"/>
    </source>
</evidence>
<reference evidence="1" key="1">
    <citation type="submission" date="2020-05" db="EMBL/GenBank/DDBJ databases">
        <title>Large-scale comparative analyses of tick genomes elucidate their genetic diversity and vector capacities.</title>
        <authorList>
            <person name="Jia N."/>
            <person name="Wang J."/>
            <person name="Shi W."/>
            <person name="Du L."/>
            <person name="Sun Y."/>
            <person name="Zhan W."/>
            <person name="Jiang J."/>
            <person name="Wang Q."/>
            <person name="Zhang B."/>
            <person name="Ji P."/>
            <person name="Sakyi L.B."/>
            <person name="Cui X."/>
            <person name="Yuan T."/>
            <person name="Jiang B."/>
            <person name="Yang W."/>
            <person name="Lam T.T.-Y."/>
            <person name="Chang Q."/>
            <person name="Ding S."/>
            <person name="Wang X."/>
            <person name="Zhu J."/>
            <person name="Ruan X."/>
            <person name="Zhao L."/>
            <person name="Wei J."/>
            <person name="Que T."/>
            <person name="Du C."/>
            <person name="Cheng J."/>
            <person name="Dai P."/>
            <person name="Han X."/>
            <person name="Huang E."/>
            <person name="Gao Y."/>
            <person name="Liu J."/>
            <person name="Shao H."/>
            <person name="Ye R."/>
            <person name="Li L."/>
            <person name="Wei W."/>
            <person name="Wang X."/>
            <person name="Wang C."/>
            <person name="Yang T."/>
            <person name="Huo Q."/>
            <person name="Li W."/>
            <person name="Guo W."/>
            <person name="Chen H."/>
            <person name="Zhou L."/>
            <person name="Ni X."/>
            <person name="Tian J."/>
            <person name="Zhou Y."/>
            <person name="Sheng Y."/>
            <person name="Liu T."/>
            <person name="Pan Y."/>
            <person name="Xia L."/>
            <person name="Li J."/>
            <person name="Zhao F."/>
            <person name="Cao W."/>
        </authorList>
    </citation>
    <scope>NUCLEOTIDE SEQUENCE</scope>
    <source>
        <strain evidence="1">Hyas-2018</strain>
    </source>
</reference>
<protein>
    <submittedName>
        <fullName evidence="1">Uncharacterized protein</fullName>
    </submittedName>
</protein>
<gene>
    <name evidence="1" type="ORF">HPB50_011499</name>
</gene>
<name>A0ACB7RUK3_HYAAI</name>
<proteinExistence type="predicted"/>
<dbReference type="EMBL" id="CM023487">
    <property type="protein sequence ID" value="KAH6925880.1"/>
    <property type="molecule type" value="Genomic_DNA"/>
</dbReference>
<keyword evidence="2" id="KW-1185">Reference proteome</keyword>
<dbReference type="Proteomes" id="UP000821845">
    <property type="component" value="Chromosome 7"/>
</dbReference>
<organism evidence="1 2">
    <name type="scientific">Hyalomma asiaticum</name>
    <name type="common">Tick</name>
    <dbReference type="NCBI Taxonomy" id="266040"/>
    <lineage>
        <taxon>Eukaryota</taxon>
        <taxon>Metazoa</taxon>
        <taxon>Ecdysozoa</taxon>
        <taxon>Arthropoda</taxon>
        <taxon>Chelicerata</taxon>
        <taxon>Arachnida</taxon>
        <taxon>Acari</taxon>
        <taxon>Parasitiformes</taxon>
        <taxon>Ixodida</taxon>
        <taxon>Ixodoidea</taxon>
        <taxon>Ixodidae</taxon>
        <taxon>Hyalomminae</taxon>
        <taxon>Hyalomma</taxon>
    </lineage>
</organism>
<accession>A0ACB7RUK3</accession>